<dbReference type="InterPro" id="IPR025857">
    <property type="entry name" value="MacB_PCD"/>
</dbReference>
<dbReference type="Pfam" id="PF02687">
    <property type="entry name" value="FtsX"/>
    <property type="match status" value="1"/>
</dbReference>
<dbReference type="InterPro" id="IPR003838">
    <property type="entry name" value="ABC3_permease_C"/>
</dbReference>
<accession>A0A9X3J3U3</accession>
<protein>
    <submittedName>
        <fullName evidence="10">ABC transporter permease</fullName>
    </submittedName>
</protein>
<feature type="transmembrane region" description="Helical" evidence="7">
    <location>
        <begin position="245"/>
        <end position="269"/>
    </location>
</feature>
<evidence type="ECO:0000259" key="9">
    <source>
        <dbReference type="Pfam" id="PF12704"/>
    </source>
</evidence>
<gene>
    <name evidence="10" type="ORF">OV079_50430</name>
</gene>
<feature type="transmembrane region" description="Helical" evidence="7">
    <location>
        <begin position="290"/>
        <end position="319"/>
    </location>
</feature>
<evidence type="ECO:0000256" key="4">
    <source>
        <dbReference type="ARBA" id="ARBA00022989"/>
    </source>
</evidence>
<name>A0A9X3J3U3_9BACT</name>
<evidence type="ECO:0000256" key="5">
    <source>
        <dbReference type="ARBA" id="ARBA00023136"/>
    </source>
</evidence>
<comment type="subcellular location">
    <subcellularLocation>
        <location evidence="1">Cell membrane</location>
        <topology evidence="1">Multi-pass membrane protein</topology>
    </subcellularLocation>
</comment>
<evidence type="ECO:0000256" key="3">
    <source>
        <dbReference type="ARBA" id="ARBA00022692"/>
    </source>
</evidence>
<evidence type="ECO:0000313" key="11">
    <source>
        <dbReference type="Proteomes" id="UP001150924"/>
    </source>
</evidence>
<dbReference type="GO" id="GO:0022857">
    <property type="term" value="F:transmembrane transporter activity"/>
    <property type="evidence" value="ECO:0007669"/>
    <property type="project" value="TreeGrafter"/>
</dbReference>
<comment type="caution">
    <text evidence="10">The sequence shown here is derived from an EMBL/GenBank/DDBJ whole genome shotgun (WGS) entry which is preliminary data.</text>
</comment>
<evidence type="ECO:0000313" key="10">
    <source>
        <dbReference type="EMBL" id="MCY1013615.1"/>
    </source>
</evidence>
<keyword evidence="2" id="KW-1003">Cell membrane</keyword>
<comment type="similarity">
    <text evidence="6">Belongs to the ABC-4 integral membrane protein family.</text>
</comment>
<dbReference type="EMBL" id="JAPNKE010000002">
    <property type="protein sequence ID" value="MCY1013615.1"/>
    <property type="molecule type" value="Genomic_DNA"/>
</dbReference>
<reference evidence="10" key="1">
    <citation type="submission" date="2022-11" db="EMBL/GenBank/DDBJ databases">
        <title>Minimal conservation of predation-associated metabolite biosynthetic gene clusters underscores biosynthetic potential of Myxococcota including descriptions for ten novel species: Archangium lansinium sp. nov., Myxococcus landrumus sp. nov., Nannocystis bai.</title>
        <authorList>
            <person name="Ahearne A."/>
            <person name="Stevens C."/>
            <person name="Phillips K."/>
        </authorList>
    </citation>
    <scope>NUCLEOTIDE SEQUENCE</scope>
    <source>
        <strain evidence="10">Na p29</strain>
    </source>
</reference>
<dbReference type="PANTHER" id="PTHR30572">
    <property type="entry name" value="MEMBRANE COMPONENT OF TRANSPORTER-RELATED"/>
    <property type="match status" value="1"/>
</dbReference>
<feature type="domain" description="MacB-like periplasmic core" evidence="9">
    <location>
        <begin position="1"/>
        <end position="207"/>
    </location>
</feature>
<proteinExistence type="inferred from homology"/>
<evidence type="ECO:0000256" key="1">
    <source>
        <dbReference type="ARBA" id="ARBA00004651"/>
    </source>
</evidence>
<dbReference type="PANTHER" id="PTHR30572:SF4">
    <property type="entry name" value="ABC TRANSPORTER PERMEASE YTRF"/>
    <property type="match status" value="1"/>
</dbReference>
<dbReference type="Proteomes" id="UP001150924">
    <property type="component" value="Unassembled WGS sequence"/>
</dbReference>
<dbReference type="AlphaFoldDB" id="A0A9X3J3U3"/>
<keyword evidence="11" id="KW-1185">Reference proteome</keyword>
<evidence type="ECO:0000256" key="6">
    <source>
        <dbReference type="ARBA" id="ARBA00038076"/>
    </source>
</evidence>
<dbReference type="Pfam" id="PF12704">
    <property type="entry name" value="MacB_PCD"/>
    <property type="match status" value="1"/>
</dbReference>
<evidence type="ECO:0000256" key="7">
    <source>
        <dbReference type="SAM" id="Phobius"/>
    </source>
</evidence>
<evidence type="ECO:0000259" key="8">
    <source>
        <dbReference type="Pfam" id="PF02687"/>
    </source>
</evidence>
<dbReference type="InterPro" id="IPR050250">
    <property type="entry name" value="Macrolide_Exporter_MacB"/>
</dbReference>
<keyword evidence="3 7" id="KW-0812">Transmembrane</keyword>
<sequence>MQALGAGATARVTGEIAGLGSNMLIVLPGGAGHGAFGSNTRGAPLFTLADVDAITREVGAVRHVAGVSSRSIRAVVAENNRSTTLSGVTTGFFAVRGWSVERGRLLTEDDDRQSQKNCVIGHTVADDLFGGQDPIGAELRLHDLGCRVVGLLETKGVSTFGQDQDDFVAMPHTTYARRIGGDDHVGTLMVSAVSEERTDEAKAAIESLMRQRRRIRADEDDDFTVRDLREIQNILSSVTGVLTTLLASVAAISLVVGGIGIMNIMLVSVTERTREIGVRLAIGARSSDILSQFLVEAIVLSAAGGLVGAALGAVGALVLSRVLATPFVFPLEAAALALTVSVAVGVVFGVFPARKAARLRPIEALRYE</sequence>
<feature type="transmembrane region" description="Helical" evidence="7">
    <location>
        <begin position="331"/>
        <end position="351"/>
    </location>
</feature>
<feature type="domain" description="ABC3 transporter permease C-terminal" evidence="8">
    <location>
        <begin position="248"/>
        <end position="359"/>
    </location>
</feature>
<evidence type="ECO:0000256" key="2">
    <source>
        <dbReference type="ARBA" id="ARBA00022475"/>
    </source>
</evidence>
<dbReference type="GO" id="GO:0005886">
    <property type="term" value="C:plasma membrane"/>
    <property type="evidence" value="ECO:0007669"/>
    <property type="project" value="UniProtKB-SubCell"/>
</dbReference>
<keyword evidence="5 7" id="KW-0472">Membrane</keyword>
<organism evidence="10 11">
    <name type="scientific">Nannocystis pusilla</name>
    <dbReference type="NCBI Taxonomy" id="889268"/>
    <lineage>
        <taxon>Bacteria</taxon>
        <taxon>Pseudomonadati</taxon>
        <taxon>Myxococcota</taxon>
        <taxon>Polyangia</taxon>
        <taxon>Nannocystales</taxon>
        <taxon>Nannocystaceae</taxon>
        <taxon>Nannocystis</taxon>
    </lineage>
</organism>
<keyword evidence="4 7" id="KW-1133">Transmembrane helix</keyword>